<protein>
    <submittedName>
        <fullName evidence="4">Transcriptional regulator</fullName>
    </submittedName>
</protein>
<organism evidence="4 5">
    <name type="scientific">Bacteroides reticulotermitis JCM 10512</name>
    <dbReference type="NCBI Taxonomy" id="1445607"/>
    <lineage>
        <taxon>Bacteria</taxon>
        <taxon>Pseudomonadati</taxon>
        <taxon>Bacteroidota</taxon>
        <taxon>Bacteroidia</taxon>
        <taxon>Bacteroidales</taxon>
        <taxon>Bacteroidaceae</taxon>
        <taxon>Bacteroides</taxon>
    </lineage>
</organism>
<dbReference type="STRING" id="1445607.JCM10512_2554"/>
<comment type="caution">
    <text evidence="4">The sequence shown here is derived from an EMBL/GenBank/DDBJ whole genome shotgun (WGS) entry which is preliminary data.</text>
</comment>
<dbReference type="AlphaFoldDB" id="W4USM6"/>
<dbReference type="PANTHER" id="PTHR43280:SF29">
    <property type="entry name" value="ARAC-FAMILY TRANSCRIPTIONAL REGULATOR"/>
    <property type="match status" value="1"/>
</dbReference>
<feature type="transmembrane region" description="Helical" evidence="2">
    <location>
        <begin position="156"/>
        <end position="174"/>
    </location>
</feature>
<dbReference type="Proteomes" id="UP000019131">
    <property type="component" value="Unassembled WGS sequence"/>
</dbReference>
<feature type="transmembrane region" description="Helical" evidence="2">
    <location>
        <begin position="186"/>
        <end position="211"/>
    </location>
</feature>
<feature type="domain" description="HTH araC/xylS-type" evidence="3">
    <location>
        <begin position="345"/>
        <end position="432"/>
    </location>
</feature>
<dbReference type="PANTHER" id="PTHR43280">
    <property type="entry name" value="ARAC-FAMILY TRANSCRIPTIONAL REGULATOR"/>
    <property type="match status" value="1"/>
</dbReference>
<feature type="transmembrane region" description="Helical" evidence="2">
    <location>
        <begin position="61"/>
        <end position="78"/>
    </location>
</feature>
<evidence type="ECO:0000313" key="5">
    <source>
        <dbReference type="Proteomes" id="UP000019131"/>
    </source>
</evidence>
<reference evidence="4 5" key="1">
    <citation type="journal article" date="2014" name="Genome Announc.">
        <title>Draft Genome Sequence of Bacteroides reticulotermitis Strain JCM 10512T, Isolated from the Gut of a Termite.</title>
        <authorList>
            <person name="Yuki M."/>
            <person name="Oshima K."/>
            <person name="Suda W."/>
            <person name="Sakamoto M."/>
            <person name="Iida T."/>
            <person name="Hattori M."/>
            <person name="Ohkuma M."/>
        </authorList>
    </citation>
    <scope>NUCLEOTIDE SEQUENCE [LARGE SCALE GENOMIC DNA]</scope>
    <source>
        <strain evidence="4 5">JCM 10512</strain>
    </source>
</reference>
<keyword evidence="5" id="KW-1185">Reference proteome</keyword>
<accession>W4USM6</accession>
<sequence length="432" mass="50235">MSSLLLQFFYYICTMQIDLVTFVKIFLLSLPIFVAMVGCVIVGLAWSNSIDSLGRRMHKRLLLFLLLLIGTWIGRFVYFSHPSFFAEFPSLHGIPTLCLPITMYAYIRLMVNGWAEKSAWRHYILPLILALLLAPFRQPEFVQSVTGMDGVLGMHRLHLAFSAVYCGLILALLLREYKEKRFYRGVYLMPVAWRWLLISIILVRFFNSIIFLRKGNNLLHEGLSFFVMSALPISLLLMLFLYHVVCRDFYFFYQSAEIGRKNRVQRMANGKENSMAYMESDSTDLAQSGNYIKLGIFDRLKTSGQANDKHRIQMNIRRKNSRKEAVGGLTCQKFERFFFKHKCYLDPDLSLTELARQLQTNRTYLSAFINREYGMNFSQYVNSCRLKELDYLKSLSRNKKKNIRQLVATVGFGTYEGYLKARKKVEGESGNE</sequence>
<gene>
    <name evidence="4" type="ORF">JCM10512_2554</name>
</gene>
<dbReference type="PROSITE" id="PS01124">
    <property type="entry name" value="HTH_ARAC_FAMILY_2"/>
    <property type="match status" value="1"/>
</dbReference>
<dbReference type="Gene3D" id="1.10.10.60">
    <property type="entry name" value="Homeodomain-like"/>
    <property type="match status" value="1"/>
</dbReference>
<feature type="transmembrane region" description="Helical" evidence="2">
    <location>
        <begin position="25"/>
        <end position="49"/>
    </location>
</feature>
<evidence type="ECO:0000259" key="3">
    <source>
        <dbReference type="PROSITE" id="PS01124"/>
    </source>
</evidence>
<keyword evidence="2" id="KW-1133">Transmembrane helix</keyword>
<dbReference type="GO" id="GO:0043565">
    <property type="term" value="F:sequence-specific DNA binding"/>
    <property type="evidence" value="ECO:0007669"/>
    <property type="project" value="InterPro"/>
</dbReference>
<proteinExistence type="predicted"/>
<feature type="transmembrane region" description="Helical" evidence="2">
    <location>
        <begin position="223"/>
        <end position="245"/>
    </location>
</feature>
<feature type="transmembrane region" description="Helical" evidence="2">
    <location>
        <begin position="119"/>
        <end position="136"/>
    </location>
</feature>
<dbReference type="GO" id="GO:0003700">
    <property type="term" value="F:DNA-binding transcription factor activity"/>
    <property type="evidence" value="ECO:0007669"/>
    <property type="project" value="InterPro"/>
</dbReference>
<keyword evidence="2" id="KW-0472">Membrane</keyword>
<feature type="transmembrane region" description="Helical" evidence="2">
    <location>
        <begin position="90"/>
        <end position="107"/>
    </location>
</feature>
<dbReference type="InterPro" id="IPR018060">
    <property type="entry name" value="HTH_AraC"/>
</dbReference>
<evidence type="ECO:0000313" key="4">
    <source>
        <dbReference type="EMBL" id="GAE84225.1"/>
    </source>
</evidence>
<keyword evidence="1" id="KW-0238">DNA-binding</keyword>
<dbReference type="EMBL" id="BAIV01000014">
    <property type="protein sequence ID" value="GAE84225.1"/>
    <property type="molecule type" value="Genomic_DNA"/>
</dbReference>
<evidence type="ECO:0000256" key="1">
    <source>
        <dbReference type="ARBA" id="ARBA00023125"/>
    </source>
</evidence>
<evidence type="ECO:0000256" key="2">
    <source>
        <dbReference type="SAM" id="Phobius"/>
    </source>
</evidence>
<name>W4USM6_9BACE</name>
<keyword evidence="2" id="KW-0812">Transmembrane</keyword>